<evidence type="ECO:0000313" key="4">
    <source>
        <dbReference type="EMBL" id="CAK9054813.1"/>
    </source>
</evidence>
<evidence type="ECO:0000256" key="1">
    <source>
        <dbReference type="ARBA" id="ARBA00004613"/>
    </source>
</evidence>
<dbReference type="InterPro" id="IPR058240">
    <property type="entry name" value="rSAM_sf"/>
</dbReference>
<protein>
    <submittedName>
        <fullName evidence="4">Bacteriochlorophyllide d C-12(1)-methyltransferase</fullName>
    </submittedName>
</protein>
<gene>
    <name evidence="4" type="ORF">SCF082_LOCUS29708</name>
</gene>
<dbReference type="Gene3D" id="2.120.10.30">
    <property type="entry name" value="TolB, C-terminal domain"/>
    <property type="match status" value="1"/>
</dbReference>
<comment type="caution">
    <text evidence="4">The sequence shown here is derived from an EMBL/GenBank/DDBJ whole genome shotgun (WGS) entry which is preliminary data.</text>
</comment>
<dbReference type="InterPro" id="IPR011042">
    <property type="entry name" value="6-blade_b-propeller_TolB-like"/>
</dbReference>
<accession>A0ABP0MUH8</accession>
<dbReference type="Pfam" id="PF03022">
    <property type="entry name" value="MRJP"/>
    <property type="match status" value="1"/>
</dbReference>
<evidence type="ECO:0000256" key="2">
    <source>
        <dbReference type="ARBA" id="ARBA00009127"/>
    </source>
</evidence>
<dbReference type="Proteomes" id="UP001642464">
    <property type="component" value="Unassembled WGS sequence"/>
</dbReference>
<sequence>MVNGSFVFGLDGDGPDVFDRTVAWAVDRGITTATFHVATPYPGTAYWDEINGQGRIIHRDWRLYDTRHAVFEPMHMSPAQLEAGYWRAYERFYSWANIARAATNHERVLSRCKHFGYSAAWRKLGPAWDLAIRAKRLNVTRPVIEAGLGVLGRQKKIEPSPREPVMLRTVLLGSFAAILVACTPTSSLVDARIGPIRGAAPAPDYPADRLEPIHQIVGFQWTGVAATDDGRVFVSFPNWDGPYRYAVVELVDGVQRPYPDGQWNRWPPASTDLDPDPAYRFVCVQSVHVDAKGRMWILDPASPGFEGVVPGAAKLVEVDLETDRVVRVIRFDPSIAPDQSYLNDIRVDTERNVAFITDSGLGALVVVDLNTNSARRVLANHASTKAEWGVVPKIGGRELRVGQTPGGPVPQIHADGIAYNPADDYVYYQALTARTLYRIPAAVLANFDARDSEIASAIEDLGPSVMTDGMDADAKGNVYFTALEQDAIVYRTPEGAFRTLMQDEDLAWPDSLAITPDGVFVTTSRIHQTKGFSFNGLMPGEPYGLWRAPLPE</sequence>
<dbReference type="PANTHER" id="PTHR10009">
    <property type="entry name" value="PROTEIN YELLOW-RELATED"/>
    <property type="match status" value="1"/>
</dbReference>
<reference evidence="4 5" key="1">
    <citation type="submission" date="2024-02" db="EMBL/GenBank/DDBJ databases">
        <authorList>
            <person name="Chen Y."/>
            <person name="Shah S."/>
            <person name="Dougan E. K."/>
            <person name="Thang M."/>
            <person name="Chan C."/>
        </authorList>
    </citation>
    <scope>NUCLEOTIDE SEQUENCE [LARGE SCALE GENOMIC DNA]</scope>
</reference>
<dbReference type="PANTHER" id="PTHR10009:SF18">
    <property type="entry name" value="PROTEIN YELLOW-LIKE PROTEIN"/>
    <property type="match status" value="1"/>
</dbReference>
<keyword evidence="3" id="KW-0964">Secreted</keyword>
<comment type="similarity">
    <text evidence="2">Belongs to the major royal jelly protein family.</text>
</comment>
<dbReference type="SUPFAM" id="SSF101898">
    <property type="entry name" value="NHL repeat"/>
    <property type="match status" value="1"/>
</dbReference>
<dbReference type="EMBL" id="CAXAMM010024144">
    <property type="protein sequence ID" value="CAK9054813.1"/>
    <property type="molecule type" value="Genomic_DNA"/>
</dbReference>
<comment type="subcellular location">
    <subcellularLocation>
        <location evidence="1">Secreted</location>
    </subcellularLocation>
</comment>
<evidence type="ECO:0000313" key="5">
    <source>
        <dbReference type="Proteomes" id="UP001642464"/>
    </source>
</evidence>
<proteinExistence type="inferred from homology"/>
<evidence type="ECO:0000256" key="3">
    <source>
        <dbReference type="ARBA" id="ARBA00022525"/>
    </source>
</evidence>
<name>A0ABP0MUH8_9DINO</name>
<organism evidence="4 5">
    <name type="scientific">Durusdinium trenchii</name>
    <dbReference type="NCBI Taxonomy" id="1381693"/>
    <lineage>
        <taxon>Eukaryota</taxon>
        <taxon>Sar</taxon>
        <taxon>Alveolata</taxon>
        <taxon>Dinophyceae</taxon>
        <taxon>Suessiales</taxon>
        <taxon>Symbiodiniaceae</taxon>
        <taxon>Durusdinium</taxon>
    </lineage>
</organism>
<dbReference type="SUPFAM" id="SSF102114">
    <property type="entry name" value="Radical SAM enzymes"/>
    <property type="match status" value="1"/>
</dbReference>
<keyword evidence="5" id="KW-1185">Reference proteome</keyword>
<dbReference type="InterPro" id="IPR017996">
    <property type="entry name" value="MRJP/yellow-related"/>
</dbReference>